<organism evidence="1 2">
    <name type="scientific">Rhododendron molle</name>
    <name type="common">Chinese azalea</name>
    <name type="synonym">Azalea mollis</name>
    <dbReference type="NCBI Taxonomy" id="49168"/>
    <lineage>
        <taxon>Eukaryota</taxon>
        <taxon>Viridiplantae</taxon>
        <taxon>Streptophyta</taxon>
        <taxon>Embryophyta</taxon>
        <taxon>Tracheophyta</taxon>
        <taxon>Spermatophyta</taxon>
        <taxon>Magnoliopsida</taxon>
        <taxon>eudicotyledons</taxon>
        <taxon>Gunneridae</taxon>
        <taxon>Pentapetalae</taxon>
        <taxon>asterids</taxon>
        <taxon>Ericales</taxon>
        <taxon>Ericaceae</taxon>
        <taxon>Ericoideae</taxon>
        <taxon>Rhodoreae</taxon>
        <taxon>Rhododendron</taxon>
    </lineage>
</organism>
<keyword evidence="2" id="KW-1185">Reference proteome</keyword>
<dbReference type="EMBL" id="CM046397">
    <property type="protein sequence ID" value="KAI8534795.1"/>
    <property type="molecule type" value="Genomic_DNA"/>
</dbReference>
<gene>
    <name evidence="1" type="ORF">RHMOL_Rhmol10G0124700</name>
</gene>
<accession>A0ACC0M1P6</accession>
<comment type="caution">
    <text evidence="1">The sequence shown here is derived from an EMBL/GenBank/DDBJ whole genome shotgun (WGS) entry which is preliminary data.</text>
</comment>
<protein>
    <submittedName>
        <fullName evidence="1">Uncharacterized protein</fullName>
    </submittedName>
</protein>
<dbReference type="Proteomes" id="UP001062846">
    <property type="component" value="Chromosome 10"/>
</dbReference>
<name>A0ACC0M1P6_RHOML</name>
<evidence type="ECO:0000313" key="2">
    <source>
        <dbReference type="Proteomes" id="UP001062846"/>
    </source>
</evidence>
<proteinExistence type="predicted"/>
<reference evidence="1" key="1">
    <citation type="submission" date="2022-02" db="EMBL/GenBank/DDBJ databases">
        <title>Plant Genome Project.</title>
        <authorList>
            <person name="Zhang R.-G."/>
        </authorList>
    </citation>
    <scope>NUCLEOTIDE SEQUENCE</scope>
    <source>
        <strain evidence="1">AT1</strain>
    </source>
</reference>
<sequence>MKESTKSKGVTMRNLHIRLAMIKSSILCSVLGLNMNSGCSNTCKSSKRGTLVSSILAARDKQATDSSYHCHCFPSCTETLFVNPFRWY</sequence>
<evidence type="ECO:0000313" key="1">
    <source>
        <dbReference type="EMBL" id="KAI8534795.1"/>
    </source>
</evidence>